<dbReference type="OrthoDB" id="5451742at2"/>
<accession>R9PQU8</accession>
<dbReference type="RefSeq" id="WP_016403529.1">
    <property type="nucleotide sequence ID" value="NZ_BARX01000033.1"/>
</dbReference>
<name>R9PQU8_AGAAL</name>
<gene>
    <name evidence="2" type="ORF">AALB_3842</name>
</gene>
<keyword evidence="1" id="KW-1133">Transmembrane helix</keyword>
<comment type="caution">
    <text evidence="2">The sequence shown here is derived from an EMBL/GenBank/DDBJ whole genome shotgun (WGS) entry which is preliminary data.</text>
</comment>
<evidence type="ECO:0000313" key="2">
    <source>
        <dbReference type="EMBL" id="GAD03762.1"/>
    </source>
</evidence>
<organism evidence="2 3">
    <name type="scientific">Agarivorans albus MKT 106</name>
    <dbReference type="NCBI Taxonomy" id="1331007"/>
    <lineage>
        <taxon>Bacteria</taxon>
        <taxon>Pseudomonadati</taxon>
        <taxon>Pseudomonadota</taxon>
        <taxon>Gammaproteobacteria</taxon>
        <taxon>Alteromonadales</taxon>
        <taxon>Alteromonadaceae</taxon>
        <taxon>Agarivorans</taxon>
    </lineage>
</organism>
<feature type="transmembrane region" description="Helical" evidence="1">
    <location>
        <begin position="66"/>
        <end position="84"/>
    </location>
</feature>
<dbReference type="EMBL" id="BARX01000033">
    <property type="protein sequence ID" value="GAD03762.1"/>
    <property type="molecule type" value="Genomic_DNA"/>
</dbReference>
<evidence type="ECO:0000256" key="1">
    <source>
        <dbReference type="SAM" id="Phobius"/>
    </source>
</evidence>
<feature type="transmembrane region" description="Helical" evidence="1">
    <location>
        <begin position="35"/>
        <end position="54"/>
    </location>
</feature>
<keyword evidence="1" id="KW-0812">Transmembrane</keyword>
<sequence>MYSSLLMILGALVVGYMIPVKHPSALLTIRRLSSWMLYLILFLMGYGLAFIDNLSQNIIQLFSQSAVLVSLLLTFNLSALYFVGRYLAMPAAEPIHKKAITSLRCLKNLRCLSRC</sequence>
<evidence type="ECO:0000313" key="3">
    <source>
        <dbReference type="Proteomes" id="UP000014461"/>
    </source>
</evidence>
<dbReference type="STRING" id="1331007.AALB_3842"/>
<dbReference type="AlphaFoldDB" id="R9PQU8"/>
<dbReference type="Proteomes" id="UP000014461">
    <property type="component" value="Unassembled WGS sequence"/>
</dbReference>
<protein>
    <submittedName>
        <fullName evidence="2">Surface protein</fullName>
    </submittedName>
</protein>
<reference evidence="2" key="1">
    <citation type="journal article" date="2013" name="Genome Announc.">
        <title>Draft Genome Sequence of Agarivorans albus Strain MKT 106T, an Agarolytic Marine Bacterium.</title>
        <authorList>
            <person name="Yasuike M."/>
            <person name="Nakamura Y."/>
            <person name="Kai W."/>
            <person name="Fujiwara A."/>
            <person name="Fukui Y."/>
            <person name="Satomi M."/>
            <person name="Sano M."/>
        </authorList>
    </citation>
    <scope>NUCLEOTIDE SEQUENCE [LARGE SCALE GENOMIC DNA]</scope>
</reference>
<proteinExistence type="predicted"/>
<keyword evidence="1" id="KW-0472">Membrane</keyword>
<keyword evidence="3" id="KW-1185">Reference proteome</keyword>